<comment type="similarity">
    <text evidence="2 6">Belongs to the class-V pyridoxal-phosphate-dependent aminotransferase family.</text>
</comment>
<dbReference type="RefSeq" id="WP_271434783.1">
    <property type="nucleotide sequence ID" value="NZ_CP073355.1"/>
</dbReference>
<dbReference type="InterPro" id="IPR000192">
    <property type="entry name" value="Aminotrans_V_dom"/>
</dbReference>
<feature type="domain" description="Aminotransferase class V" evidence="8">
    <location>
        <begin position="26"/>
        <end position="329"/>
    </location>
</feature>
<dbReference type="EMBL" id="CP073355">
    <property type="protein sequence ID" value="URA09646.1"/>
    <property type="molecule type" value="Genomic_DNA"/>
</dbReference>
<proteinExistence type="inferred from homology"/>
<dbReference type="GO" id="GO:0019265">
    <property type="term" value="P:glycine biosynthetic process, by transamination of glyoxylate"/>
    <property type="evidence" value="ECO:0007669"/>
    <property type="project" value="TreeGrafter"/>
</dbReference>
<reference evidence="9" key="1">
    <citation type="submission" date="2021-04" db="EMBL/GenBank/DDBJ databases">
        <authorList>
            <person name="Postec A."/>
        </authorList>
    </citation>
    <scope>NUCLEOTIDE SEQUENCE</scope>
    <source>
        <strain evidence="9">F1F22</strain>
    </source>
</reference>
<dbReference type="PIRSF" id="PIRSF000524">
    <property type="entry name" value="SPT"/>
    <property type="match status" value="1"/>
</dbReference>
<dbReference type="Gene3D" id="3.90.1150.10">
    <property type="entry name" value="Aspartate Aminotransferase, domain 1"/>
    <property type="match status" value="1"/>
</dbReference>
<feature type="binding site" evidence="4">
    <location>
        <position position="336"/>
    </location>
    <ligand>
        <name>substrate</name>
    </ligand>
</feature>
<feature type="modified residue" description="N6-(pyridoxal phosphate)lysine" evidence="5">
    <location>
        <position position="190"/>
    </location>
</feature>
<gene>
    <name evidence="9" type="ORF">KDW03_09150</name>
</gene>
<dbReference type="PANTHER" id="PTHR21152:SF40">
    <property type="entry name" value="ALANINE--GLYOXYLATE AMINOTRANSFERASE"/>
    <property type="match status" value="1"/>
</dbReference>
<dbReference type="FunFam" id="3.40.640.10:FF:000054">
    <property type="entry name" value="Serine--glyoxylate aminotransferase"/>
    <property type="match status" value="1"/>
</dbReference>
<sequence length="395" mass="42992">MMKRFLCAPGPTAVPSEVLVEMARPLMHHRTPQFSEVVAENAEMLKKVFKTSSPVLTLTASGTGGMEASITNFMSPGDTIIVLSAGKFGERFAEIGRAYGLNVVELKAEYGKDIKAEEVREALKKYPEAKGVYTEYSETSTAVAFDVKGIASVVRETSAIMVVDGITAIGAMEFEMDEWGVDVAIAGAQKSFMIPAGLAFVAYSSKAEKLMKEAKLPRFYFDLAKERKNLEKKTTAWTPAISLFMGLNVALKMMLEEGMENVIKRHYLVAETFRQAVQAIGLHLFADVPNVRPSDSVTAIRVPEGVDGAKIPAYMRNKYGVTIAGGQGSMKGKIFRLGHLGYVDKSDIVVELQAMELALKELGYTFELGKSVAAAQEYILKNFPVPNVAVSEAGD</sequence>
<keyword evidence="3 5" id="KW-0663">Pyridoxal phosphate</keyword>
<evidence type="ECO:0000256" key="3">
    <source>
        <dbReference type="ARBA" id="ARBA00022898"/>
    </source>
</evidence>
<dbReference type="AlphaFoldDB" id="A0AAX3BC73"/>
<evidence type="ECO:0000256" key="5">
    <source>
        <dbReference type="PIRSR" id="PIRSR000524-50"/>
    </source>
</evidence>
<protein>
    <submittedName>
        <fullName evidence="9">Alanine--glyoxylate aminotransferase family protein</fullName>
    </submittedName>
</protein>
<name>A0AAX3BC73_9SPIR</name>
<evidence type="ECO:0000256" key="1">
    <source>
        <dbReference type="ARBA" id="ARBA00001933"/>
    </source>
</evidence>
<dbReference type="SUPFAM" id="SSF53383">
    <property type="entry name" value="PLP-dependent transferases"/>
    <property type="match status" value="1"/>
</dbReference>
<keyword evidence="9" id="KW-0808">Transferase</keyword>
<keyword evidence="10" id="KW-1185">Reference proteome</keyword>
<reference evidence="9" key="2">
    <citation type="submission" date="2022-06" db="EMBL/GenBank/DDBJ databases">
        <title>Thermospira aquatica gen. nov., sp. nov.</title>
        <authorList>
            <person name="Ben Ali Gam Z."/>
            <person name="Labat M."/>
        </authorList>
    </citation>
    <scope>NUCLEOTIDE SEQUENCE</scope>
    <source>
        <strain evidence="9">F1F22</strain>
    </source>
</reference>
<keyword evidence="9" id="KW-0032">Aminotransferase</keyword>
<dbReference type="InterPro" id="IPR015424">
    <property type="entry name" value="PyrdxlP-dep_Trfase"/>
</dbReference>
<dbReference type="InterPro" id="IPR024169">
    <property type="entry name" value="SP_NH2Trfase/AEP_transaminase"/>
</dbReference>
<dbReference type="PROSITE" id="PS00595">
    <property type="entry name" value="AA_TRANSFER_CLASS_5"/>
    <property type="match status" value="1"/>
</dbReference>
<evidence type="ECO:0000256" key="6">
    <source>
        <dbReference type="RuleBase" id="RU004075"/>
    </source>
</evidence>
<dbReference type="Pfam" id="PF00266">
    <property type="entry name" value="Aminotran_5"/>
    <property type="match status" value="1"/>
</dbReference>
<organism evidence="9 10">
    <name type="scientific">Thermospira aquatica</name>
    <dbReference type="NCBI Taxonomy" id="2828656"/>
    <lineage>
        <taxon>Bacteria</taxon>
        <taxon>Pseudomonadati</taxon>
        <taxon>Spirochaetota</taxon>
        <taxon>Spirochaetia</taxon>
        <taxon>Brevinematales</taxon>
        <taxon>Thermospiraceae</taxon>
        <taxon>Thermospira</taxon>
    </lineage>
</organism>
<dbReference type="InterPro" id="IPR015422">
    <property type="entry name" value="PyrdxlP-dep_Trfase_small"/>
</dbReference>
<evidence type="ECO:0000259" key="8">
    <source>
        <dbReference type="Pfam" id="PF00266"/>
    </source>
</evidence>
<accession>A0AAX3BC73</accession>
<dbReference type="GO" id="GO:0008453">
    <property type="term" value="F:alanine-glyoxylate transaminase activity"/>
    <property type="evidence" value="ECO:0007669"/>
    <property type="project" value="TreeGrafter"/>
</dbReference>
<evidence type="ECO:0000256" key="4">
    <source>
        <dbReference type="PIRSR" id="PIRSR000524-1"/>
    </source>
</evidence>
<dbReference type="KEGG" id="taqu:KDW03_09150"/>
<evidence type="ECO:0000256" key="7">
    <source>
        <dbReference type="RuleBase" id="RU004504"/>
    </source>
</evidence>
<dbReference type="FunFam" id="3.90.1150.10:FF:000031">
    <property type="entry name" value="Serine--glyoxylate aminotransferase"/>
    <property type="match status" value="1"/>
</dbReference>
<comment type="cofactor">
    <cofactor evidence="1 5 7">
        <name>pyridoxal 5'-phosphate</name>
        <dbReference type="ChEBI" id="CHEBI:597326"/>
    </cofactor>
</comment>
<evidence type="ECO:0000313" key="9">
    <source>
        <dbReference type="EMBL" id="URA09646.1"/>
    </source>
</evidence>
<dbReference type="InterPro" id="IPR015421">
    <property type="entry name" value="PyrdxlP-dep_Trfase_major"/>
</dbReference>
<dbReference type="Proteomes" id="UP001056539">
    <property type="component" value="Chromosome"/>
</dbReference>
<dbReference type="GO" id="GO:0004760">
    <property type="term" value="F:L-serine-pyruvate transaminase activity"/>
    <property type="evidence" value="ECO:0007669"/>
    <property type="project" value="TreeGrafter"/>
</dbReference>
<dbReference type="PANTHER" id="PTHR21152">
    <property type="entry name" value="AMINOTRANSFERASE CLASS V"/>
    <property type="match status" value="1"/>
</dbReference>
<dbReference type="InterPro" id="IPR020578">
    <property type="entry name" value="Aminotrans_V_PyrdxlP_BS"/>
</dbReference>
<evidence type="ECO:0000256" key="2">
    <source>
        <dbReference type="ARBA" id="ARBA00009236"/>
    </source>
</evidence>
<evidence type="ECO:0000313" key="10">
    <source>
        <dbReference type="Proteomes" id="UP001056539"/>
    </source>
</evidence>
<dbReference type="Gene3D" id="3.40.640.10">
    <property type="entry name" value="Type I PLP-dependent aspartate aminotransferase-like (Major domain)"/>
    <property type="match status" value="1"/>
</dbReference>